<proteinExistence type="predicted"/>
<evidence type="ECO:0000313" key="3">
    <source>
        <dbReference type="Proteomes" id="UP000199542"/>
    </source>
</evidence>
<gene>
    <name evidence="2" type="ORF">SAMN02927900_02568</name>
</gene>
<dbReference type="AlphaFoldDB" id="A0A1G4RF22"/>
<protein>
    <submittedName>
        <fullName evidence="2">Uncharacterized protein</fullName>
    </submittedName>
</protein>
<reference evidence="2 3" key="1">
    <citation type="submission" date="2016-10" db="EMBL/GenBank/DDBJ databases">
        <authorList>
            <person name="de Groot N.N."/>
        </authorList>
    </citation>
    <scope>NUCLEOTIDE SEQUENCE [LARGE SCALE GENOMIC DNA]</scope>
    <source>
        <strain evidence="2 3">CGMCC 1.3401</strain>
    </source>
</reference>
<dbReference type="EMBL" id="FMTM01000003">
    <property type="protein sequence ID" value="SCW55396.1"/>
    <property type="molecule type" value="Genomic_DNA"/>
</dbReference>
<dbReference type="Proteomes" id="UP000199542">
    <property type="component" value="Unassembled WGS sequence"/>
</dbReference>
<feature type="region of interest" description="Disordered" evidence="1">
    <location>
        <begin position="20"/>
        <end position="63"/>
    </location>
</feature>
<evidence type="ECO:0000313" key="2">
    <source>
        <dbReference type="EMBL" id="SCW55396.1"/>
    </source>
</evidence>
<organism evidence="2 3">
    <name type="scientific">Rhizobium mongolense subsp. loessense</name>
    <dbReference type="NCBI Taxonomy" id="158890"/>
    <lineage>
        <taxon>Bacteria</taxon>
        <taxon>Pseudomonadati</taxon>
        <taxon>Pseudomonadota</taxon>
        <taxon>Alphaproteobacteria</taxon>
        <taxon>Hyphomicrobiales</taxon>
        <taxon>Rhizobiaceae</taxon>
        <taxon>Rhizobium/Agrobacterium group</taxon>
        <taxon>Rhizobium</taxon>
    </lineage>
</organism>
<accession>A0A1G4RF22</accession>
<name>A0A1G4RF22_9HYPH</name>
<sequence length="63" mass="6964">MLVPSKLPPTLALDLLAGRGSVPRETGRGTKNLRYGFFSPSKRGEGSGRRMRGGCLVERRTYR</sequence>
<evidence type="ECO:0000256" key="1">
    <source>
        <dbReference type="SAM" id="MobiDB-lite"/>
    </source>
</evidence>